<dbReference type="Pfam" id="PF13309">
    <property type="entry name" value="HTH_22"/>
    <property type="match status" value="1"/>
</dbReference>
<protein>
    <submittedName>
        <fullName evidence="3">PAS domain-containing protein</fullName>
    </submittedName>
</protein>
<evidence type="ECO:0000313" key="4">
    <source>
        <dbReference type="Proteomes" id="UP000634011"/>
    </source>
</evidence>
<reference evidence="3" key="1">
    <citation type="submission" date="2020-08" db="EMBL/GenBank/DDBJ databases">
        <title>Novel species isolated from subtropical streams in China.</title>
        <authorList>
            <person name="Lu H."/>
        </authorList>
    </citation>
    <scope>NUCLEOTIDE SEQUENCE</scope>
    <source>
        <strain evidence="3">KACC 12607</strain>
    </source>
</reference>
<dbReference type="AlphaFoldDB" id="A0A923KIH3"/>
<dbReference type="Proteomes" id="UP000634011">
    <property type="component" value="Unassembled WGS sequence"/>
</dbReference>
<gene>
    <name evidence="3" type="ORF">H8K32_11165</name>
</gene>
<proteinExistence type="predicted"/>
<comment type="caution">
    <text evidence="3">The sequence shown here is derived from an EMBL/GenBank/DDBJ whole genome shotgun (WGS) entry which is preliminary data.</text>
</comment>
<keyword evidence="4" id="KW-1185">Reference proteome</keyword>
<accession>A0A923KIH3</accession>
<sequence>MESSISSTIDFTHSDNGKELLMRELAKVAEAVAKTLEPFCEVVLHDLSATPPKIVSIHGAISERKVNDSTTEMGYARINNPDFPDVVLNYPNTLPNGRPTKSTSIGIRDNNGQCIASLCLNVEIAELSSLHLMLGKLCQTDTEAAPVKESLVARKHSLDELDAAAHAFAKQYSRLPHDLDISTRKNLILDMAKIGYLGLHGSVPRLAKLLNVSRATIYAALKSSQT</sequence>
<dbReference type="EMBL" id="JACOFV010000009">
    <property type="protein sequence ID" value="MBC3862662.1"/>
    <property type="molecule type" value="Genomic_DNA"/>
</dbReference>
<organism evidence="3 4">
    <name type="scientific">Undibacterium jejuense</name>
    <dbReference type="NCBI Taxonomy" id="1344949"/>
    <lineage>
        <taxon>Bacteria</taxon>
        <taxon>Pseudomonadati</taxon>
        <taxon>Pseudomonadota</taxon>
        <taxon>Betaproteobacteria</taxon>
        <taxon>Burkholderiales</taxon>
        <taxon>Oxalobacteraceae</taxon>
        <taxon>Undibacterium</taxon>
    </lineage>
</organism>
<dbReference type="InterPro" id="IPR013559">
    <property type="entry name" value="YheO"/>
</dbReference>
<evidence type="ECO:0000313" key="3">
    <source>
        <dbReference type="EMBL" id="MBC3862662.1"/>
    </source>
</evidence>
<name>A0A923KIH3_9BURK</name>
<dbReference type="PANTHER" id="PTHR35568">
    <property type="entry name" value="TRANSCRIPTIONAL REGULATOR DAUR"/>
    <property type="match status" value="1"/>
</dbReference>
<feature type="domain" description="YheO-like" evidence="1">
    <location>
        <begin position="23"/>
        <end position="131"/>
    </location>
</feature>
<dbReference type="RefSeq" id="WP_186912577.1">
    <property type="nucleotide sequence ID" value="NZ_JACOFV010000009.1"/>
</dbReference>
<dbReference type="InterPro" id="IPR039445">
    <property type="entry name" value="DauR-like_HTH"/>
</dbReference>
<evidence type="ECO:0000259" key="1">
    <source>
        <dbReference type="Pfam" id="PF08348"/>
    </source>
</evidence>
<evidence type="ECO:0000259" key="2">
    <source>
        <dbReference type="Pfam" id="PF13309"/>
    </source>
</evidence>
<dbReference type="PANTHER" id="PTHR35568:SF1">
    <property type="entry name" value="TRANSCRIPTIONAL REGULATOR DAUR"/>
    <property type="match status" value="1"/>
</dbReference>
<dbReference type="Pfam" id="PF08348">
    <property type="entry name" value="PAS_6"/>
    <property type="match status" value="1"/>
</dbReference>
<dbReference type="InterPro" id="IPR039446">
    <property type="entry name" value="DauR-like"/>
</dbReference>
<feature type="domain" description="Transcriptional regulator DauR-like HTH" evidence="2">
    <location>
        <begin position="162"/>
        <end position="222"/>
    </location>
</feature>